<evidence type="ECO:0000313" key="1">
    <source>
        <dbReference type="EMBL" id="KAK0041464.1"/>
    </source>
</evidence>
<protein>
    <submittedName>
        <fullName evidence="1">Sestrin-1-like isoform X2</fullName>
    </submittedName>
</protein>
<evidence type="ECO:0000313" key="2">
    <source>
        <dbReference type="Proteomes" id="UP001233172"/>
    </source>
</evidence>
<keyword evidence="2" id="KW-1185">Reference proteome</keyword>
<proteinExistence type="predicted"/>
<reference evidence="1" key="1">
    <citation type="journal article" date="2023" name="PLoS Negl. Trop. Dis.">
        <title>A genome sequence for Biomphalaria pfeifferi, the major vector snail for the human-infecting parasite Schistosoma mansoni.</title>
        <authorList>
            <person name="Bu L."/>
            <person name="Lu L."/>
            <person name="Laidemitt M.R."/>
            <person name="Zhang S.M."/>
            <person name="Mutuku M."/>
            <person name="Mkoji G."/>
            <person name="Steinauer M."/>
            <person name="Loker E.S."/>
        </authorList>
    </citation>
    <scope>NUCLEOTIDE SEQUENCE</scope>
    <source>
        <strain evidence="1">KasaAsao</strain>
    </source>
</reference>
<comment type="caution">
    <text evidence="1">The sequence shown here is derived from an EMBL/GenBank/DDBJ whole genome shotgun (WGS) entry which is preliminary data.</text>
</comment>
<dbReference type="EMBL" id="JASAOG010000274">
    <property type="protein sequence ID" value="KAK0041464.1"/>
    <property type="molecule type" value="Genomic_DNA"/>
</dbReference>
<reference evidence="1" key="2">
    <citation type="submission" date="2023-04" db="EMBL/GenBank/DDBJ databases">
        <authorList>
            <person name="Bu L."/>
            <person name="Lu L."/>
            <person name="Laidemitt M.R."/>
            <person name="Zhang S.M."/>
            <person name="Mutuku M."/>
            <person name="Mkoji G."/>
            <person name="Steinauer M."/>
            <person name="Loker E.S."/>
        </authorList>
    </citation>
    <scope>NUCLEOTIDE SEQUENCE</scope>
    <source>
        <strain evidence="1">KasaAsao</strain>
        <tissue evidence="1">Whole Snail</tissue>
    </source>
</reference>
<sequence>MTFTNFYQLITESRHQVLRKLPHLSFVAHLIALEFISVDCFKSLKKMAEEERPGMYTSSYLEVVQNVVDSMQYLSRLSSRDLTSRKQAMENIFLLVDQYLDGYGSPISTGIPGFLNGVDRKSYLQSMMPGFLRLSIVCPFDDVRDKCSMLLAEIKERGRDLKVPEPINVGPSHFIPSSE</sequence>
<dbReference type="AlphaFoldDB" id="A0AAD8EWL6"/>
<gene>
    <name evidence="1" type="ORF">Bpfe_029078</name>
</gene>
<feature type="non-terminal residue" evidence="1">
    <location>
        <position position="179"/>
    </location>
</feature>
<name>A0AAD8EWL6_BIOPF</name>
<dbReference type="Proteomes" id="UP001233172">
    <property type="component" value="Unassembled WGS sequence"/>
</dbReference>
<organism evidence="1 2">
    <name type="scientific">Biomphalaria pfeifferi</name>
    <name type="common">Bloodfluke planorb</name>
    <name type="synonym">Freshwater snail</name>
    <dbReference type="NCBI Taxonomy" id="112525"/>
    <lineage>
        <taxon>Eukaryota</taxon>
        <taxon>Metazoa</taxon>
        <taxon>Spiralia</taxon>
        <taxon>Lophotrochozoa</taxon>
        <taxon>Mollusca</taxon>
        <taxon>Gastropoda</taxon>
        <taxon>Heterobranchia</taxon>
        <taxon>Euthyneura</taxon>
        <taxon>Panpulmonata</taxon>
        <taxon>Hygrophila</taxon>
        <taxon>Lymnaeoidea</taxon>
        <taxon>Planorbidae</taxon>
        <taxon>Biomphalaria</taxon>
    </lineage>
</organism>
<accession>A0AAD8EWL6</accession>